<dbReference type="InParanoid" id="D8RI36"/>
<keyword evidence="2" id="KW-0812">Transmembrane</keyword>
<dbReference type="EMBL" id="GL377580">
    <property type="protein sequence ID" value="EFJ28178.1"/>
    <property type="molecule type" value="Genomic_DNA"/>
</dbReference>
<accession>D8RI36</accession>
<evidence type="ECO:0000313" key="3">
    <source>
        <dbReference type="EMBL" id="EFJ28178.1"/>
    </source>
</evidence>
<feature type="region of interest" description="Disordered" evidence="1">
    <location>
        <begin position="106"/>
        <end position="128"/>
    </location>
</feature>
<keyword evidence="4" id="KW-1185">Reference proteome</keyword>
<dbReference type="KEGG" id="smo:SELMODRAFT_411486"/>
<dbReference type="HOGENOM" id="CLU_1963391_0_0_1"/>
<dbReference type="Gramene" id="EFJ28178">
    <property type="protein sequence ID" value="EFJ28178"/>
    <property type="gene ID" value="SELMODRAFT_411486"/>
</dbReference>
<gene>
    <name evidence="3" type="ORF">SELMODRAFT_411486</name>
</gene>
<feature type="transmembrane region" description="Helical" evidence="2">
    <location>
        <begin position="84"/>
        <end position="101"/>
    </location>
</feature>
<dbReference type="AlphaFoldDB" id="D8RI36"/>
<keyword evidence="2" id="KW-1133">Transmembrane helix</keyword>
<proteinExistence type="predicted"/>
<sequence>MTTGQRLRVPLKVHGIKWSQFPADMHAWKDDARENFHRGGGNVLWLRSQEHSLSRELRKSQWTRSRKVDPAGAHSLQNRLQKENIFFVWSFCLGAYAALMVPSSSTQKALEGDGRPKTIKDKSASMHT</sequence>
<feature type="compositionally biased region" description="Basic and acidic residues" evidence="1">
    <location>
        <begin position="110"/>
        <end position="128"/>
    </location>
</feature>
<keyword evidence="2" id="KW-0472">Membrane</keyword>
<name>D8RI36_SELML</name>
<reference evidence="3 4" key="1">
    <citation type="journal article" date="2011" name="Science">
        <title>The Selaginella genome identifies genetic changes associated with the evolution of vascular plants.</title>
        <authorList>
            <person name="Banks J.A."/>
            <person name="Nishiyama T."/>
            <person name="Hasebe M."/>
            <person name="Bowman J.L."/>
            <person name="Gribskov M."/>
            <person name="dePamphilis C."/>
            <person name="Albert V.A."/>
            <person name="Aono N."/>
            <person name="Aoyama T."/>
            <person name="Ambrose B.A."/>
            <person name="Ashton N.W."/>
            <person name="Axtell M.J."/>
            <person name="Barker E."/>
            <person name="Barker M.S."/>
            <person name="Bennetzen J.L."/>
            <person name="Bonawitz N.D."/>
            <person name="Chapple C."/>
            <person name="Cheng C."/>
            <person name="Correa L.G."/>
            <person name="Dacre M."/>
            <person name="DeBarry J."/>
            <person name="Dreyer I."/>
            <person name="Elias M."/>
            <person name="Engstrom E.M."/>
            <person name="Estelle M."/>
            <person name="Feng L."/>
            <person name="Finet C."/>
            <person name="Floyd S.K."/>
            <person name="Frommer W.B."/>
            <person name="Fujita T."/>
            <person name="Gramzow L."/>
            <person name="Gutensohn M."/>
            <person name="Harholt J."/>
            <person name="Hattori M."/>
            <person name="Heyl A."/>
            <person name="Hirai T."/>
            <person name="Hiwatashi Y."/>
            <person name="Ishikawa M."/>
            <person name="Iwata M."/>
            <person name="Karol K.G."/>
            <person name="Koehler B."/>
            <person name="Kolukisaoglu U."/>
            <person name="Kubo M."/>
            <person name="Kurata T."/>
            <person name="Lalonde S."/>
            <person name="Li K."/>
            <person name="Li Y."/>
            <person name="Litt A."/>
            <person name="Lyons E."/>
            <person name="Manning G."/>
            <person name="Maruyama T."/>
            <person name="Michael T.P."/>
            <person name="Mikami K."/>
            <person name="Miyazaki S."/>
            <person name="Morinaga S."/>
            <person name="Murata T."/>
            <person name="Mueller-Roeber B."/>
            <person name="Nelson D.R."/>
            <person name="Obara M."/>
            <person name="Oguri Y."/>
            <person name="Olmstead R.G."/>
            <person name="Onodera N."/>
            <person name="Petersen B.L."/>
            <person name="Pils B."/>
            <person name="Prigge M."/>
            <person name="Rensing S.A."/>
            <person name="Riano-Pachon D.M."/>
            <person name="Roberts A.W."/>
            <person name="Sato Y."/>
            <person name="Scheller H.V."/>
            <person name="Schulz B."/>
            <person name="Schulz C."/>
            <person name="Shakirov E.V."/>
            <person name="Shibagaki N."/>
            <person name="Shinohara N."/>
            <person name="Shippen D.E."/>
            <person name="Soerensen I."/>
            <person name="Sotooka R."/>
            <person name="Sugimoto N."/>
            <person name="Sugita M."/>
            <person name="Sumikawa N."/>
            <person name="Tanurdzic M."/>
            <person name="Theissen G."/>
            <person name="Ulvskov P."/>
            <person name="Wakazuki S."/>
            <person name="Weng J.K."/>
            <person name="Willats W.W."/>
            <person name="Wipf D."/>
            <person name="Wolf P.G."/>
            <person name="Yang L."/>
            <person name="Zimmer A.D."/>
            <person name="Zhu Q."/>
            <person name="Mitros T."/>
            <person name="Hellsten U."/>
            <person name="Loque D."/>
            <person name="Otillar R."/>
            <person name="Salamov A."/>
            <person name="Schmutz J."/>
            <person name="Shapiro H."/>
            <person name="Lindquist E."/>
            <person name="Lucas S."/>
            <person name="Rokhsar D."/>
            <person name="Grigoriev I.V."/>
        </authorList>
    </citation>
    <scope>NUCLEOTIDE SEQUENCE [LARGE SCALE GENOMIC DNA]</scope>
</reference>
<dbReference type="Proteomes" id="UP000001514">
    <property type="component" value="Unassembled WGS sequence"/>
</dbReference>
<organism evidence="4">
    <name type="scientific">Selaginella moellendorffii</name>
    <name type="common">Spikemoss</name>
    <dbReference type="NCBI Taxonomy" id="88036"/>
    <lineage>
        <taxon>Eukaryota</taxon>
        <taxon>Viridiplantae</taxon>
        <taxon>Streptophyta</taxon>
        <taxon>Embryophyta</taxon>
        <taxon>Tracheophyta</taxon>
        <taxon>Lycopodiopsida</taxon>
        <taxon>Selaginellales</taxon>
        <taxon>Selaginellaceae</taxon>
        <taxon>Selaginella</taxon>
    </lineage>
</organism>
<evidence type="ECO:0000256" key="2">
    <source>
        <dbReference type="SAM" id="Phobius"/>
    </source>
</evidence>
<protein>
    <submittedName>
        <fullName evidence="3">Uncharacterized protein</fullName>
    </submittedName>
</protein>
<evidence type="ECO:0000256" key="1">
    <source>
        <dbReference type="SAM" id="MobiDB-lite"/>
    </source>
</evidence>
<evidence type="ECO:0000313" key="4">
    <source>
        <dbReference type="Proteomes" id="UP000001514"/>
    </source>
</evidence>